<dbReference type="Gene3D" id="2.130.10.10">
    <property type="entry name" value="YVTN repeat-like/Quinoprotein amine dehydrogenase"/>
    <property type="match status" value="1"/>
</dbReference>
<dbReference type="GO" id="GO:0033588">
    <property type="term" value="C:elongator holoenzyme complex"/>
    <property type="evidence" value="ECO:0007669"/>
    <property type="project" value="InterPro"/>
</dbReference>
<dbReference type="InterPro" id="IPR056165">
    <property type="entry name" value="Beta-prop_ELP1_2nd"/>
</dbReference>
<feature type="compositionally biased region" description="Basic and acidic residues" evidence="7">
    <location>
        <begin position="1074"/>
        <end position="1088"/>
    </location>
</feature>
<feature type="domain" description="ELP1 N-terminal second beta-propeller" evidence="9">
    <location>
        <begin position="346"/>
        <end position="681"/>
    </location>
</feature>
<comment type="subcellular location">
    <subcellularLocation>
        <location evidence="1">Cytoplasm</location>
    </subcellularLocation>
</comment>
<feature type="region of interest" description="Disordered" evidence="7">
    <location>
        <begin position="453"/>
        <end position="483"/>
    </location>
</feature>
<dbReference type="Pfam" id="PF23797">
    <property type="entry name" value="Beta-prop_ELP1_2nd"/>
    <property type="match status" value="1"/>
</dbReference>
<comment type="similarity">
    <text evidence="3">Belongs to the ELP1/IKA1 family.</text>
</comment>
<dbReference type="PIRSF" id="PIRSF017233">
    <property type="entry name" value="IKAP"/>
    <property type="match status" value="1"/>
</dbReference>
<feature type="compositionally biased region" description="Low complexity" evidence="7">
    <location>
        <begin position="1306"/>
        <end position="1318"/>
    </location>
</feature>
<evidence type="ECO:0000256" key="2">
    <source>
        <dbReference type="ARBA" id="ARBA00005043"/>
    </source>
</evidence>
<name>A0AAV7YF25_9EUKA</name>
<gene>
    <name evidence="11" type="ORF">M0812_27108</name>
</gene>
<dbReference type="Pfam" id="PF23925">
    <property type="entry name" value="A-sol_ELP1"/>
    <property type="match status" value="1"/>
</dbReference>
<feature type="compositionally biased region" description="Low complexity" evidence="7">
    <location>
        <begin position="697"/>
        <end position="720"/>
    </location>
</feature>
<proteinExistence type="inferred from homology"/>
<dbReference type="GO" id="GO:0000049">
    <property type="term" value="F:tRNA binding"/>
    <property type="evidence" value="ECO:0007669"/>
    <property type="project" value="TreeGrafter"/>
</dbReference>
<evidence type="ECO:0000313" key="11">
    <source>
        <dbReference type="EMBL" id="KAJ3427521.1"/>
    </source>
</evidence>
<feature type="compositionally biased region" description="Basic residues" evidence="7">
    <location>
        <begin position="1319"/>
        <end position="1328"/>
    </location>
</feature>
<dbReference type="Pfam" id="PF04762">
    <property type="entry name" value="Beta-prop_ELP1_1st"/>
    <property type="match status" value="1"/>
</dbReference>
<feature type="domain" description="ELP1 first N-terminal beta-propeller" evidence="8">
    <location>
        <begin position="149"/>
        <end position="310"/>
    </location>
</feature>
<dbReference type="InterPro" id="IPR015943">
    <property type="entry name" value="WD40/YVTN_repeat-like_dom_sf"/>
</dbReference>
<feature type="region of interest" description="Disordered" evidence="7">
    <location>
        <begin position="552"/>
        <end position="578"/>
    </location>
</feature>
<feature type="compositionally biased region" description="Basic and acidic residues" evidence="7">
    <location>
        <begin position="568"/>
        <end position="578"/>
    </location>
</feature>
<sequence>MQNLSIRSVIKSQTFLNSFQNQTIAPIFTVNSLTNEEIINIDDTIVIFSPKQKKILKKYETFDTNEIICLEYLIEKESIFVLSNQGEVVEIDSKGKITKIEIIPENKEKEKEKEKFVACCLSPDQTYFVLLGSSGTLYELDEEYNCLVKGRITNKELIEASISFREDGKYFVCLYFDLEFNKNIVQVYDSDYKIFGNTLKEKTLQFSSSSIQFQPRGNVISVVSKDQKKVIFFEKNCVLREYSITCVDEEEIIKGLSWNVESNILALITMNRTTFLEKIQFWTFSNYHWYLKQTTQLTNGKNNSILWDNENPLLIRILNCNGVISYINLFWEISKSHLKDQTVALIDGKNALLSPFSKMVIPPPLSEYKINSKNSINHVLFSSKYVVLHTSANQLEIYTFNNEKNDYSMLTSIEIPLDQNLETRTSAISMTTTKNKPNSILFLIAVEAEDQLDENENEKKEMEKEMELEKEKEKDKEKENEKENTVDFVHELMAIELHGLNSNNSTFVREITKFQIDNEIIQITPLKLNHGFVIETNNGQLYSFEEIINQQEKETQNENENEIENENENEKENLESNEGTEFKIVELNNFDEPCDEISTSIIVFSDKEINQEIIIGKNSQTNKLFILGKNDENNLDKQIMEVSDSCTSFGTNNEFIAFTTLEHVVRFIPLKITENKSQIKKNHYYKKNQNRGKKNNKNQQKNNNANISSSSSSSNNNNNNKVMTEFKKIIEKVKIQSIEEKYNESFRPIERSAKIVILTSDKIVFEMPRGNLETVYPRIMVLSTILKYLKEESKYKEALLCAKRHRIDLNIVCDWDFEYFKGDIKNFIEDIEDNGLLSKFIQSLKNEDTSITKFKFNIFNTETVGKTKVERIINRLLFVQKKKKNRELLKNKVSEVCKLLRKTMKEIDEDKYIMPIIDTYLKPRPIEIPKMFQDLRARFFKKTYTKRSELDYAIYLTDIKTLYDTAIEMCDFELAQKIAQKSEMDPMEYIPFLKKLKNEKNANLKNAEIFIYLERWEKAIFELISEKSNQSLERALNLIEEKSLYSQSLKIIEKIRALINKDDSDDDDDDEEKEKEKEKGEEKVKSEEKENFDNSEFILKLNKFEMNIWKKLSTSLKPGMERALALNLAGNTEETVIEYQKIGNWKMAIALNKYSSPELLLKISEQLEDRDQFKESAQVLFEYTLITENPQNSENLQNKELIKKAIQLLLRSGDYSGALKLISFKKCFGLIETVVLPELNNNYLNLLHSINDKLKYRENIQRKLNNLQLRKLQFPQFYALDKIGQVDLSSTLISDNSSVSQFSTYSNQFSSKNKGNNQKNRRKKNRKEKIKESESKAEENWINELSKTFSPPILEKILNLTLILVHFGKIDKARIIQNKMKYIIKSSFVKRKSIHQQIMKKLKNEPIYIHDIKEDDFNYLLLSFLN</sequence>
<dbReference type="Proteomes" id="UP001146793">
    <property type="component" value="Unassembled WGS sequence"/>
</dbReference>
<dbReference type="InterPro" id="IPR036322">
    <property type="entry name" value="WD40_repeat_dom_sf"/>
</dbReference>
<evidence type="ECO:0000256" key="3">
    <source>
        <dbReference type="ARBA" id="ARBA00006086"/>
    </source>
</evidence>
<evidence type="ECO:0000256" key="1">
    <source>
        <dbReference type="ARBA" id="ARBA00004496"/>
    </source>
</evidence>
<keyword evidence="5" id="KW-0819">tRNA processing</keyword>
<feature type="compositionally biased region" description="Basic residues" evidence="7">
    <location>
        <begin position="679"/>
        <end position="696"/>
    </location>
</feature>
<dbReference type="InterPro" id="IPR056164">
    <property type="entry name" value="Beta-prop_ELP1_1st"/>
</dbReference>
<dbReference type="SUPFAM" id="SSF50978">
    <property type="entry name" value="WD40 repeat-like"/>
    <property type="match status" value="1"/>
</dbReference>
<dbReference type="InterPro" id="IPR006849">
    <property type="entry name" value="Elp1"/>
</dbReference>
<evidence type="ECO:0000256" key="5">
    <source>
        <dbReference type="ARBA" id="ARBA00022694"/>
    </source>
</evidence>
<feature type="region of interest" description="Disordered" evidence="7">
    <location>
        <begin position="1306"/>
        <end position="1333"/>
    </location>
</feature>
<feature type="region of interest" description="Disordered" evidence="7">
    <location>
        <begin position="1062"/>
        <end position="1088"/>
    </location>
</feature>
<keyword evidence="4" id="KW-0963">Cytoplasm</keyword>
<dbReference type="EMBL" id="JANTQA010000063">
    <property type="protein sequence ID" value="KAJ3427521.1"/>
    <property type="molecule type" value="Genomic_DNA"/>
</dbReference>
<evidence type="ECO:0000256" key="6">
    <source>
        <dbReference type="ARBA" id="ARBA00029535"/>
    </source>
</evidence>
<feature type="compositionally biased region" description="Acidic residues" evidence="7">
    <location>
        <begin position="1063"/>
        <end position="1073"/>
    </location>
</feature>
<organism evidence="11 12">
    <name type="scientific">Anaeramoeba flamelloides</name>
    <dbReference type="NCBI Taxonomy" id="1746091"/>
    <lineage>
        <taxon>Eukaryota</taxon>
        <taxon>Metamonada</taxon>
        <taxon>Anaeramoebidae</taxon>
        <taxon>Anaeramoeba</taxon>
    </lineage>
</organism>
<dbReference type="GO" id="GO:0005829">
    <property type="term" value="C:cytosol"/>
    <property type="evidence" value="ECO:0007669"/>
    <property type="project" value="TreeGrafter"/>
</dbReference>
<evidence type="ECO:0000259" key="9">
    <source>
        <dbReference type="Pfam" id="PF23797"/>
    </source>
</evidence>
<comment type="caution">
    <text evidence="11">The sequence shown here is derived from an EMBL/GenBank/DDBJ whole genome shotgun (WGS) entry which is preliminary data.</text>
</comment>
<dbReference type="PANTHER" id="PTHR12747">
    <property type="entry name" value="ELONGATOR COMPLEX PROTEIN 1"/>
    <property type="match status" value="1"/>
</dbReference>
<feature type="compositionally biased region" description="Basic and acidic residues" evidence="7">
    <location>
        <begin position="457"/>
        <end position="483"/>
    </location>
</feature>
<evidence type="ECO:0000256" key="7">
    <source>
        <dbReference type="SAM" id="MobiDB-lite"/>
    </source>
</evidence>
<dbReference type="InterPro" id="IPR056167">
    <property type="entry name" value="A-sol_ELP1"/>
</dbReference>
<dbReference type="PANTHER" id="PTHR12747:SF0">
    <property type="entry name" value="ELONGATOR COMPLEX PROTEIN 1"/>
    <property type="match status" value="1"/>
</dbReference>
<feature type="compositionally biased region" description="Acidic residues" evidence="7">
    <location>
        <begin position="557"/>
        <end position="567"/>
    </location>
</feature>
<feature type="region of interest" description="Disordered" evidence="7">
    <location>
        <begin position="679"/>
        <end position="720"/>
    </location>
</feature>
<evidence type="ECO:0000259" key="10">
    <source>
        <dbReference type="Pfam" id="PF23925"/>
    </source>
</evidence>
<evidence type="ECO:0000259" key="8">
    <source>
        <dbReference type="Pfam" id="PF04762"/>
    </source>
</evidence>
<evidence type="ECO:0000256" key="4">
    <source>
        <dbReference type="ARBA" id="ARBA00022490"/>
    </source>
</evidence>
<protein>
    <recommendedName>
        <fullName evidence="6">Elongator complex protein 1</fullName>
    </recommendedName>
</protein>
<dbReference type="GO" id="GO:0002926">
    <property type="term" value="P:tRNA wobble base 5-methoxycarbonylmethyl-2-thiouridinylation"/>
    <property type="evidence" value="ECO:0007669"/>
    <property type="project" value="TreeGrafter"/>
</dbReference>
<evidence type="ECO:0000313" key="12">
    <source>
        <dbReference type="Proteomes" id="UP001146793"/>
    </source>
</evidence>
<accession>A0AAV7YF25</accession>
<comment type="pathway">
    <text evidence="2">tRNA modification; 5-methoxycarbonylmethyl-2-thiouridine-tRNA biosynthesis.</text>
</comment>
<feature type="domain" description="ELP1 alpha-solenoid" evidence="10">
    <location>
        <begin position="778"/>
        <end position="996"/>
    </location>
</feature>
<reference evidence="11" key="1">
    <citation type="submission" date="2022-08" db="EMBL/GenBank/DDBJ databases">
        <title>Novel sulphate-reducing endosymbionts in the free-living metamonad Anaeramoeba.</title>
        <authorList>
            <person name="Jerlstrom-Hultqvist J."/>
            <person name="Cepicka I."/>
            <person name="Gallot-Lavallee L."/>
            <person name="Salas-Leiva D."/>
            <person name="Curtis B.A."/>
            <person name="Zahonova K."/>
            <person name="Pipaliya S."/>
            <person name="Dacks J."/>
            <person name="Roger A.J."/>
        </authorList>
    </citation>
    <scope>NUCLEOTIDE SEQUENCE</scope>
    <source>
        <strain evidence="11">Busselton2</strain>
    </source>
</reference>